<dbReference type="EMBL" id="JWZT01003221">
    <property type="protein sequence ID" value="KII67343.1"/>
    <property type="molecule type" value="Genomic_DNA"/>
</dbReference>
<proteinExistence type="predicted"/>
<keyword evidence="3" id="KW-1185">Reference proteome</keyword>
<name>A0A0C2JDR5_THEKT</name>
<keyword evidence="1" id="KW-1133">Transmembrane helix</keyword>
<evidence type="ECO:0000256" key="1">
    <source>
        <dbReference type="SAM" id="Phobius"/>
    </source>
</evidence>
<protein>
    <submittedName>
        <fullName evidence="2">Uncharacterized protein</fullName>
    </submittedName>
</protein>
<evidence type="ECO:0000313" key="3">
    <source>
        <dbReference type="Proteomes" id="UP000031668"/>
    </source>
</evidence>
<evidence type="ECO:0000313" key="2">
    <source>
        <dbReference type="EMBL" id="KII67343.1"/>
    </source>
</evidence>
<reference evidence="2 3" key="1">
    <citation type="journal article" date="2014" name="Genome Biol. Evol.">
        <title>The genome of the myxosporean Thelohanellus kitauei shows adaptations to nutrient acquisition within its fish host.</title>
        <authorList>
            <person name="Yang Y."/>
            <person name="Xiong J."/>
            <person name="Zhou Z."/>
            <person name="Huo F."/>
            <person name="Miao W."/>
            <person name="Ran C."/>
            <person name="Liu Y."/>
            <person name="Zhang J."/>
            <person name="Feng J."/>
            <person name="Wang M."/>
            <person name="Wang M."/>
            <person name="Wang L."/>
            <person name="Yao B."/>
        </authorList>
    </citation>
    <scope>NUCLEOTIDE SEQUENCE [LARGE SCALE GENOMIC DNA]</scope>
    <source>
        <strain evidence="2">Wuqing</strain>
    </source>
</reference>
<comment type="caution">
    <text evidence="2">The sequence shown here is derived from an EMBL/GenBank/DDBJ whole genome shotgun (WGS) entry which is preliminary data.</text>
</comment>
<dbReference type="Proteomes" id="UP000031668">
    <property type="component" value="Unassembled WGS sequence"/>
</dbReference>
<feature type="transmembrane region" description="Helical" evidence="1">
    <location>
        <begin position="160"/>
        <end position="181"/>
    </location>
</feature>
<keyword evidence="1" id="KW-0812">Transmembrane</keyword>
<dbReference type="AlphaFoldDB" id="A0A0C2JDR5"/>
<gene>
    <name evidence="2" type="ORF">RF11_07650</name>
</gene>
<organism evidence="2 3">
    <name type="scientific">Thelohanellus kitauei</name>
    <name type="common">Myxosporean</name>
    <dbReference type="NCBI Taxonomy" id="669202"/>
    <lineage>
        <taxon>Eukaryota</taxon>
        <taxon>Metazoa</taxon>
        <taxon>Cnidaria</taxon>
        <taxon>Myxozoa</taxon>
        <taxon>Myxosporea</taxon>
        <taxon>Bivalvulida</taxon>
        <taxon>Platysporina</taxon>
        <taxon>Myxobolidae</taxon>
        <taxon>Thelohanellus</taxon>
    </lineage>
</organism>
<sequence>MTSDITRQGDDVNFRYLHTFCYLDNIHKNLAPIMTVVDAYHKSLEASKDQKGPDVDKAKMDLAVEVFNYNEQVLLGKATNIHSMISKILNDRYGKDTENGKTVICYTLSRLVKRRAGYSDPSLNVYKDIDQSSPALTLLKEYQRILDTCDIKSDDLPIKFMIFVYVIFPVVWFGIAAFVAYKHQDVD</sequence>
<keyword evidence="1" id="KW-0472">Membrane</keyword>
<accession>A0A0C2JDR5</accession>